<organism evidence="2 3">
    <name type="scientific">Sporichthya brevicatena</name>
    <dbReference type="NCBI Taxonomy" id="171442"/>
    <lineage>
        <taxon>Bacteria</taxon>
        <taxon>Bacillati</taxon>
        <taxon>Actinomycetota</taxon>
        <taxon>Actinomycetes</taxon>
        <taxon>Sporichthyales</taxon>
        <taxon>Sporichthyaceae</taxon>
        <taxon>Sporichthya</taxon>
    </lineage>
</organism>
<proteinExistence type="predicted"/>
<evidence type="ECO:0000313" key="3">
    <source>
        <dbReference type="Proteomes" id="UP001500957"/>
    </source>
</evidence>
<dbReference type="InterPro" id="IPR049251">
    <property type="entry name" value="DUF6884"/>
</dbReference>
<protein>
    <recommendedName>
        <fullName evidence="1">DUF6884 domain-containing protein</fullName>
    </recommendedName>
</protein>
<sequence>MAARHVILIGCVQTKLDSPAPAADLFTSPLFKARRAYAERSRRRWFVLSSRYGVLPPDRVVAPYDLPQARQPVDERNSWAEMVLAQLQTELGGLKGRVLEVHAGSAYVDPIASSLTDLGATVLAPLRGLALGQHLAWYAAQAPAPRTPRRRVRT</sequence>
<gene>
    <name evidence="2" type="ORF">GCM10009547_45650</name>
</gene>
<name>A0ABN1HB27_9ACTN</name>
<comment type="caution">
    <text evidence="2">The sequence shown here is derived from an EMBL/GenBank/DDBJ whole genome shotgun (WGS) entry which is preliminary data.</text>
</comment>
<feature type="domain" description="DUF6884" evidence="1">
    <location>
        <begin position="6"/>
        <end position="139"/>
    </location>
</feature>
<dbReference type="Pfam" id="PF21818">
    <property type="entry name" value="DUF6884"/>
    <property type="match status" value="1"/>
</dbReference>
<dbReference type="EMBL" id="BAAAHE010000049">
    <property type="protein sequence ID" value="GAA0636254.1"/>
    <property type="molecule type" value="Genomic_DNA"/>
</dbReference>
<evidence type="ECO:0000313" key="2">
    <source>
        <dbReference type="EMBL" id="GAA0636254.1"/>
    </source>
</evidence>
<dbReference type="RefSeq" id="WP_344609174.1">
    <property type="nucleotide sequence ID" value="NZ_BAAAHE010000049.1"/>
</dbReference>
<dbReference type="Proteomes" id="UP001500957">
    <property type="component" value="Unassembled WGS sequence"/>
</dbReference>
<reference evidence="2 3" key="1">
    <citation type="journal article" date="2019" name="Int. J. Syst. Evol. Microbiol.">
        <title>The Global Catalogue of Microorganisms (GCM) 10K type strain sequencing project: providing services to taxonomists for standard genome sequencing and annotation.</title>
        <authorList>
            <consortium name="The Broad Institute Genomics Platform"/>
            <consortium name="The Broad Institute Genome Sequencing Center for Infectious Disease"/>
            <person name="Wu L."/>
            <person name="Ma J."/>
        </authorList>
    </citation>
    <scope>NUCLEOTIDE SEQUENCE [LARGE SCALE GENOMIC DNA]</scope>
    <source>
        <strain evidence="2 3">JCM 10671</strain>
    </source>
</reference>
<keyword evidence="3" id="KW-1185">Reference proteome</keyword>
<accession>A0ABN1HB27</accession>
<evidence type="ECO:0000259" key="1">
    <source>
        <dbReference type="Pfam" id="PF21818"/>
    </source>
</evidence>